<evidence type="ECO:0000313" key="3">
    <source>
        <dbReference type="Proteomes" id="UP001185331"/>
    </source>
</evidence>
<feature type="chain" id="PRO_5042249515" evidence="1">
    <location>
        <begin position="23"/>
        <end position="1015"/>
    </location>
</feature>
<organism evidence="2 3">
    <name type="scientific">Deinococcus soli</name>
    <name type="common">ex Cha et al. 2016</name>
    <dbReference type="NCBI Taxonomy" id="1309411"/>
    <lineage>
        <taxon>Bacteria</taxon>
        <taxon>Thermotogati</taxon>
        <taxon>Deinococcota</taxon>
        <taxon>Deinococci</taxon>
        <taxon>Deinococcales</taxon>
        <taxon>Deinococcaceae</taxon>
        <taxon>Deinococcus</taxon>
    </lineage>
</organism>
<dbReference type="Proteomes" id="UP001185331">
    <property type="component" value="Unassembled WGS sequence"/>
</dbReference>
<gene>
    <name evidence="2" type="ORF">J2Y00_002571</name>
</gene>
<accession>A0AAE4BNC4</accession>
<protein>
    <submittedName>
        <fullName evidence="2">Uncharacterized protein</fullName>
    </submittedName>
</protein>
<feature type="signal peptide" evidence="1">
    <location>
        <begin position="1"/>
        <end position="22"/>
    </location>
</feature>
<dbReference type="EMBL" id="JAVDQK010000005">
    <property type="protein sequence ID" value="MDR6218974.1"/>
    <property type="molecule type" value="Genomic_DNA"/>
</dbReference>
<reference evidence="2" key="1">
    <citation type="submission" date="2023-07" db="EMBL/GenBank/DDBJ databases">
        <title>Sorghum-associated microbial communities from plants grown in Nebraska, USA.</title>
        <authorList>
            <person name="Schachtman D."/>
        </authorList>
    </citation>
    <scope>NUCLEOTIDE SEQUENCE</scope>
    <source>
        <strain evidence="2">BE330</strain>
    </source>
</reference>
<dbReference type="RefSeq" id="WP_309853891.1">
    <property type="nucleotide sequence ID" value="NZ_JAVDQJ010000004.1"/>
</dbReference>
<evidence type="ECO:0000313" key="2">
    <source>
        <dbReference type="EMBL" id="MDR6218974.1"/>
    </source>
</evidence>
<dbReference type="AlphaFoldDB" id="A0AAE4BNC4"/>
<comment type="caution">
    <text evidence="2">The sequence shown here is derived from an EMBL/GenBank/DDBJ whole genome shotgun (WGS) entry which is preliminary data.</text>
</comment>
<keyword evidence="1" id="KW-0732">Signal</keyword>
<sequence>MIRAHLAVTALLLLSAPAAAQAAQPTLTATPATQVTVTLDLHVPGASALLVAQSLPPGVTVLPGSSRLNGAPTADPQTGRSGRLYWTALEPGELTFTLSGPATLPPAAVRATYPHGDVLLQGTLDPGDLSAPPTSAAPAEPGGLIKSPAQGDVLWNTDSVSVTLVRPLSGPPLLINGAPVPDSRIGTRAVNTSLGEERVTYVAVPLQDGVNTLSAGDDHVQVTVPGAATRVRAELTSAVADGRTPLRARLHLLDRTGQPARAETITLSADVAVLTPDADPLSAGHQVRVTRGVAEVDFAPLTTPRTVSVTTYLTSDAQTQVFTTHPDAQGVLIGRGTVTAALPSGEVTHASGALTAEAPVLGGKLFVHADSAGLDPAAGTWTAFGDASTPQSALPSRTSVAALLDTPTLRVQYGLNPGGLDHLATPPAQGVTVTVRDGGELRAFAQAWPTQERQLTLQADGSRLYPLRVDAQPGSVRVWIVHTEQGAETSRELLTPGADYVTDVDAGLLTLARPLPTLDASLRPQHLLVAYAPASQTEEHLVWGVELAARSGNRLAAYGLTVNGDRPTFGVRLTQTGSELQYDARALLDPYARVTVTGSWAGAFPSAFSARYQQPGYQGPEQGSDGFSASYAGSTNLSGPWGMKVDARAASGAALSGNVSVQGTYTVRPVTVGAGLRGAAGTPDQGLTLVGSADISSGLWKGTVTQDVPLLGGTFRTVLAGSYRAAPGVTLEGHAQLDTALTGEFGVRSTVGSTNVTASYALPTASGDLGRARFGLDRALPLSDTLTLGVRASAGLNLSGALGDIGGGLSLTGRSDTATGTASVDLAAQGGAWRATATSGGTWSVSDTVTLTGDGKVQFGAAPGARMTVGGAYRGPQDTLLSRANLEVGSFTSRPQFTAEVAYSSARPDLDLRVLAGVRAPLSDRPGLTTYALTGARVPLTDHFTAGMQGGVVALPNLGLRSGVLGVDGSLLVLPGTWVTLGYNLIGSASNVSAFGYTAQGAYLRLDLLLSGGAK</sequence>
<name>A0AAE4BNC4_9DEIO</name>
<evidence type="ECO:0000256" key="1">
    <source>
        <dbReference type="SAM" id="SignalP"/>
    </source>
</evidence>
<proteinExistence type="predicted"/>